<keyword evidence="1" id="KW-1133">Transmembrane helix</keyword>
<evidence type="ECO:0000259" key="2">
    <source>
        <dbReference type="PROSITE" id="PS51934"/>
    </source>
</evidence>
<dbReference type="GO" id="GO:0016746">
    <property type="term" value="F:acyltransferase activity"/>
    <property type="evidence" value="ECO:0007669"/>
    <property type="project" value="UniProtKB-KW"/>
</dbReference>
<keyword evidence="3" id="KW-0808">Transferase</keyword>
<organism evidence="3 4">
    <name type="scientific">Nocardioides taihuensis</name>
    <dbReference type="NCBI Taxonomy" id="1835606"/>
    <lineage>
        <taxon>Bacteria</taxon>
        <taxon>Bacillati</taxon>
        <taxon>Actinomycetota</taxon>
        <taxon>Actinomycetes</taxon>
        <taxon>Propionibacteriales</taxon>
        <taxon>Nocardioidaceae</taxon>
        <taxon>Nocardioides</taxon>
    </lineage>
</organism>
<keyword evidence="4" id="KW-1185">Reference proteome</keyword>
<dbReference type="PROSITE" id="PS51934">
    <property type="entry name" value="LRAT"/>
    <property type="match status" value="1"/>
</dbReference>
<keyword evidence="1" id="KW-0472">Membrane</keyword>
<keyword evidence="3" id="KW-0012">Acyltransferase</keyword>
<keyword evidence="1" id="KW-0812">Transmembrane</keyword>
<dbReference type="EMBL" id="JBHSKD010000002">
    <property type="protein sequence ID" value="MFC5175246.1"/>
    <property type="molecule type" value="Genomic_DNA"/>
</dbReference>
<evidence type="ECO:0000313" key="3">
    <source>
        <dbReference type="EMBL" id="MFC5175246.1"/>
    </source>
</evidence>
<comment type="caution">
    <text evidence="3">The sequence shown here is derived from an EMBL/GenBank/DDBJ whole genome shotgun (WGS) entry which is preliminary data.</text>
</comment>
<evidence type="ECO:0000313" key="4">
    <source>
        <dbReference type="Proteomes" id="UP001596087"/>
    </source>
</evidence>
<dbReference type="RefSeq" id="WP_378585704.1">
    <property type="nucleotide sequence ID" value="NZ_JBHSKD010000002.1"/>
</dbReference>
<dbReference type="Gene3D" id="3.90.1720.10">
    <property type="entry name" value="endopeptidase domain like (from Nostoc punctiforme)"/>
    <property type="match status" value="1"/>
</dbReference>
<evidence type="ECO:0000256" key="1">
    <source>
        <dbReference type="SAM" id="Phobius"/>
    </source>
</evidence>
<dbReference type="PANTHER" id="PTHR46137">
    <property type="entry name" value="OS05G0310600 PROTEIN"/>
    <property type="match status" value="1"/>
</dbReference>
<proteinExistence type="predicted"/>
<protein>
    <submittedName>
        <fullName evidence="3">Lecithin retinol acyltransferase family protein</fullName>
    </submittedName>
</protein>
<dbReference type="InterPro" id="IPR007053">
    <property type="entry name" value="LRAT_dom"/>
</dbReference>
<feature type="domain" description="LRAT" evidence="2">
    <location>
        <begin position="7"/>
        <end position="104"/>
    </location>
</feature>
<name>A0ABW0BDE0_9ACTN</name>
<dbReference type="PANTHER" id="PTHR46137:SF1">
    <property type="entry name" value="LRAT DOMAIN-CONTAINING PROTEIN"/>
    <property type="match status" value="1"/>
</dbReference>
<sequence length="158" mass="17213">MSRGDHLFVRRGRRYSHHGIDCGDGTVIHFSGGRRPGRRVERTTLADFTGTSELRVRVHRNRLPADEVVANAESRPGSQDYHLVRNNCEHLATWASTGSSGSRQVRGWALAAPGAFASVGVADAAGIHLMLLSLFSMGAYAVVRPVRRRAAARRPATT</sequence>
<feature type="transmembrane region" description="Helical" evidence="1">
    <location>
        <begin position="125"/>
        <end position="143"/>
    </location>
</feature>
<reference evidence="4" key="1">
    <citation type="journal article" date="2019" name="Int. J. Syst. Evol. Microbiol.">
        <title>The Global Catalogue of Microorganisms (GCM) 10K type strain sequencing project: providing services to taxonomists for standard genome sequencing and annotation.</title>
        <authorList>
            <consortium name="The Broad Institute Genomics Platform"/>
            <consortium name="The Broad Institute Genome Sequencing Center for Infectious Disease"/>
            <person name="Wu L."/>
            <person name="Ma J."/>
        </authorList>
    </citation>
    <scope>NUCLEOTIDE SEQUENCE [LARGE SCALE GENOMIC DNA]</scope>
    <source>
        <strain evidence="4">DFY41</strain>
    </source>
</reference>
<gene>
    <name evidence="3" type="ORF">ACFPGP_01100</name>
</gene>
<dbReference type="Pfam" id="PF04970">
    <property type="entry name" value="LRAT"/>
    <property type="match status" value="1"/>
</dbReference>
<accession>A0ABW0BDE0</accession>
<dbReference type="Proteomes" id="UP001596087">
    <property type="component" value="Unassembled WGS sequence"/>
</dbReference>